<feature type="region of interest" description="Disordered" evidence="1">
    <location>
        <begin position="167"/>
        <end position="186"/>
    </location>
</feature>
<organism evidence="3 4">
    <name type="scientific">Acropora cervicornis</name>
    <name type="common">Staghorn coral</name>
    <dbReference type="NCBI Taxonomy" id="6130"/>
    <lineage>
        <taxon>Eukaryota</taxon>
        <taxon>Metazoa</taxon>
        <taxon>Cnidaria</taxon>
        <taxon>Anthozoa</taxon>
        <taxon>Hexacorallia</taxon>
        <taxon>Scleractinia</taxon>
        <taxon>Astrocoeniina</taxon>
        <taxon>Acroporidae</taxon>
        <taxon>Acropora</taxon>
    </lineage>
</organism>
<feature type="compositionally biased region" description="Basic and acidic residues" evidence="1">
    <location>
        <begin position="762"/>
        <end position="777"/>
    </location>
</feature>
<feature type="compositionally biased region" description="Polar residues" evidence="1">
    <location>
        <begin position="811"/>
        <end position="825"/>
    </location>
</feature>
<dbReference type="Pfam" id="PF23085">
    <property type="entry name" value="RRM_PARP14_3"/>
    <property type="match status" value="1"/>
</dbReference>
<feature type="compositionally biased region" description="Polar residues" evidence="1">
    <location>
        <begin position="168"/>
        <end position="177"/>
    </location>
</feature>
<dbReference type="InterPro" id="IPR043472">
    <property type="entry name" value="Macro_dom-like"/>
</dbReference>
<evidence type="ECO:0000256" key="1">
    <source>
        <dbReference type="SAM" id="MobiDB-lite"/>
    </source>
</evidence>
<dbReference type="Proteomes" id="UP001249851">
    <property type="component" value="Unassembled WGS sequence"/>
</dbReference>
<reference evidence="3" key="1">
    <citation type="journal article" date="2023" name="G3 (Bethesda)">
        <title>Whole genome assembly and annotation of the endangered Caribbean coral Acropora cervicornis.</title>
        <authorList>
            <person name="Selwyn J.D."/>
            <person name="Vollmer S.V."/>
        </authorList>
    </citation>
    <scope>NUCLEOTIDE SEQUENCE</scope>
    <source>
        <strain evidence="3">K2</strain>
    </source>
</reference>
<feature type="domain" description="Macro" evidence="2">
    <location>
        <begin position="353"/>
        <end position="542"/>
    </location>
</feature>
<dbReference type="InterPro" id="IPR002589">
    <property type="entry name" value="Macro_dom"/>
</dbReference>
<keyword evidence="4" id="KW-1185">Reference proteome</keyword>
<feature type="compositionally biased region" description="Polar residues" evidence="1">
    <location>
        <begin position="975"/>
        <end position="987"/>
    </location>
</feature>
<dbReference type="AlphaFoldDB" id="A0AAD9UYN5"/>
<feature type="region of interest" description="Disordered" evidence="1">
    <location>
        <begin position="549"/>
        <end position="663"/>
    </location>
</feature>
<feature type="region of interest" description="Disordered" evidence="1">
    <location>
        <begin position="678"/>
        <end position="829"/>
    </location>
</feature>
<name>A0AAD9UYN5_ACRCE</name>
<evidence type="ECO:0000313" key="3">
    <source>
        <dbReference type="EMBL" id="KAK2554435.1"/>
    </source>
</evidence>
<reference evidence="3" key="2">
    <citation type="journal article" date="2023" name="Science">
        <title>Genomic signatures of disease resistance in endangered staghorn corals.</title>
        <authorList>
            <person name="Vollmer S.V."/>
            <person name="Selwyn J.D."/>
            <person name="Despard B.A."/>
            <person name="Roesel C.L."/>
        </authorList>
    </citation>
    <scope>NUCLEOTIDE SEQUENCE</scope>
    <source>
        <strain evidence="3">K2</strain>
    </source>
</reference>
<evidence type="ECO:0000313" key="4">
    <source>
        <dbReference type="Proteomes" id="UP001249851"/>
    </source>
</evidence>
<dbReference type="EMBL" id="JARQWQ010000070">
    <property type="protein sequence ID" value="KAK2554435.1"/>
    <property type="molecule type" value="Genomic_DNA"/>
</dbReference>
<dbReference type="CDD" id="cd02907">
    <property type="entry name" value="Macro_Af1521_BAL-like"/>
    <property type="match status" value="1"/>
</dbReference>
<comment type="caution">
    <text evidence="3">The sequence shown here is derived from an EMBL/GenBank/DDBJ whole genome shotgun (WGS) entry which is preliminary data.</text>
</comment>
<gene>
    <name evidence="3" type="ORF">P5673_024148</name>
</gene>
<feature type="compositionally biased region" description="Low complexity" evidence="1">
    <location>
        <begin position="895"/>
        <end position="904"/>
    </location>
</feature>
<feature type="compositionally biased region" description="Polar residues" evidence="1">
    <location>
        <begin position="905"/>
        <end position="914"/>
    </location>
</feature>
<evidence type="ECO:0000259" key="2">
    <source>
        <dbReference type="PROSITE" id="PS51154"/>
    </source>
</evidence>
<protein>
    <recommendedName>
        <fullName evidence="2">Macro domain-containing protein</fullName>
    </recommendedName>
</protein>
<feature type="compositionally biased region" description="Basic and acidic residues" evidence="1">
    <location>
        <begin position="988"/>
        <end position="1003"/>
    </location>
</feature>
<feature type="compositionally biased region" description="Basic and acidic residues" evidence="1">
    <location>
        <begin position="590"/>
        <end position="600"/>
    </location>
</feature>
<dbReference type="Gene3D" id="3.40.220.10">
    <property type="entry name" value="Leucine Aminopeptidase, subunit E, domain 1"/>
    <property type="match status" value="1"/>
</dbReference>
<dbReference type="PROSITE" id="PS51154">
    <property type="entry name" value="MACRO"/>
    <property type="match status" value="1"/>
</dbReference>
<feature type="compositionally biased region" description="Polar residues" evidence="1">
    <location>
        <begin position="922"/>
        <end position="939"/>
    </location>
</feature>
<feature type="compositionally biased region" description="Basic and acidic residues" evidence="1">
    <location>
        <begin position="787"/>
        <end position="810"/>
    </location>
</feature>
<feature type="region of interest" description="Disordered" evidence="1">
    <location>
        <begin position="866"/>
        <end position="1056"/>
    </location>
</feature>
<feature type="compositionally biased region" description="Polar residues" evidence="1">
    <location>
        <begin position="738"/>
        <end position="761"/>
    </location>
</feature>
<dbReference type="PANTHER" id="PTHR11106:SF111">
    <property type="entry name" value="MACRO DOMAIN-CONTAINING PROTEIN"/>
    <property type="match status" value="1"/>
</dbReference>
<dbReference type="PANTHER" id="PTHR11106">
    <property type="entry name" value="GANGLIOSIDE INDUCED DIFFERENTIATION ASSOCIATED PROTEIN 2-RELATED"/>
    <property type="match status" value="1"/>
</dbReference>
<dbReference type="SMART" id="SM00506">
    <property type="entry name" value="A1pp"/>
    <property type="match status" value="1"/>
</dbReference>
<dbReference type="Pfam" id="PF01661">
    <property type="entry name" value="Macro"/>
    <property type="match status" value="1"/>
</dbReference>
<sequence>MTSGKDRILSLGPQRKILSEEQVARSVVVTNLKRQTLAEQAKNGGGELECVHIPHEGKAVITFASKEVAEKISENQHNIDGSELKFHPLVCAKPVKVFESLKARLSPCILSSLRKDGRSVKRHLKETRVEFHKIARDHYVFSGSLPQIQAMGDRLLQHVAGVKEVKENTSATGNTHPVSPRSVDKPFSESSSYLEVQPPFMKLLQRIHKNTISNMEQRFGIKIIWEENTSQVWVHPARKTSNGNDSCKEGCDEFIDLYKNVIQNVSRNVVHPPKEAGGELIDKTIIAFQEDHPAVCEREGNTVVIYAEKDRSRSFYRTLEERLHSIAGSNRLGNITNPSSLNNQRLQSFPDSQPLGGIQLSNGVLFSLYQADITKVNVDAIVNAANERLQHGGGVAGAIVRHGGYQIQFESSEIVRRHGPIPVGEAVETRAGLLPCQYVIHTVGPRWNEQRKEGSKFLLRQACLASLNLAATILHLSSIALPAISSGIFGMPKDICAQVIFKAVEEFSQSEYAEVSRLRDVRIVIIDEPTIRVFHEEFMKRYRSKKALPEDFSNSGHPQDKEKQNSFIPNPSEGPRKPQKNDSAGNGNQDSDKVKNDSTKVEPPGQATTVNEESYESLKRMSLSSGKDNEKTGGDPVGANGTNFNFPLKSGNGENENTSRKSALGRGILNLAITFSNCPGKEMSQSSPSPFSHGQNGREESDLPSTNAKANPSAPGLMVTDEGKDVAEQFNGAKGDNQETSGTDSVQNKGNSIGSSSQDVDQSLKLHGEVKDNREPLTEGSSNGAQGKERNPSQSPKHDNTSSNHVKRDNATQTDSVAAETQDSQPGPCAEEIVIKNALSETAWGVMAFHDKSTKNICEEKVNNDKEPIDCTQGDIHISNQAATHSGSPQLQHLSSSVEQSSGSEDNTADSNPGPQLDMETSEGSSTGAQGKQRNPSQSPKHDDTPANHMKQDNSTQTSCVAAESGPSAGEISVKNASSETPGSFNTVHDKRTKNICEGKPNHGNEPMECTQEETHSLNQVATQSSSSQFQTSSSSVKQSSGNQNNVVDSNRPGPQ</sequence>
<dbReference type="SUPFAM" id="SSF52949">
    <property type="entry name" value="Macro domain-like"/>
    <property type="match status" value="1"/>
</dbReference>
<feature type="compositionally biased region" description="Low complexity" evidence="1">
    <location>
        <begin position="1024"/>
        <end position="1048"/>
    </location>
</feature>
<feature type="compositionally biased region" description="Polar residues" evidence="1">
    <location>
        <begin position="878"/>
        <end position="894"/>
    </location>
</feature>
<proteinExistence type="predicted"/>
<accession>A0AAD9UYN5</accession>
<dbReference type="InterPro" id="IPR012677">
    <property type="entry name" value="Nucleotide-bd_a/b_plait_sf"/>
</dbReference>
<feature type="compositionally biased region" description="Polar residues" evidence="1">
    <location>
        <begin position="678"/>
        <end position="695"/>
    </location>
</feature>
<dbReference type="Gene3D" id="3.30.70.330">
    <property type="match status" value="1"/>
</dbReference>
<feature type="compositionally biased region" description="Basic and acidic residues" evidence="1">
    <location>
        <begin position="940"/>
        <end position="952"/>
    </location>
</feature>